<organism evidence="3 4">
    <name type="scientific">Rugosimonospora acidiphila</name>
    <dbReference type="NCBI Taxonomy" id="556531"/>
    <lineage>
        <taxon>Bacteria</taxon>
        <taxon>Bacillati</taxon>
        <taxon>Actinomycetota</taxon>
        <taxon>Actinomycetes</taxon>
        <taxon>Micromonosporales</taxon>
        <taxon>Micromonosporaceae</taxon>
        <taxon>Rugosimonospora</taxon>
    </lineage>
</organism>
<gene>
    <name evidence="3" type="ORF">GCM10023322_70530</name>
</gene>
<comment type="caution">
    <text evidence="3">The sequence shown here is derived from an EMBL/GenBank/DDBJ whole genome shotgun (WGS) entry which is preliminary data.</text>
</comment>
<keyword evidence="2" id="KW-0812">Transmembrane</keyword>
<feature type="transmembrane region" description="Helical" evidence="2">
    <location>
        <begin position="228"/>
        <end position="251"/>
    </location>
</feature>
<protein>
    <recommendedName>
        <fullName evidence="5">DUF4367 domain-containing protein</fullName>
    </recommendedName>
</protein>
<dbReference type="RefSeq" id="WP_345637182.1">
    <property type="nucleotide sequence ID" value="NZ_BAABJQ010000031.1"/>
</dbReference>
<feature type="compositionally biased region" description="Low complexity" evidence="1">
    <location>
        <begin position="108"/>
        <end position="216"/>
    </location>
</feature>
<evidence type="ECO:0008006" key="5">
    <source>
        <dbReference type="Google" id="ProtNLM"/>
    </source>
</evidence>
<accession>A0ABP9SLD7</accession>
<keyword evidence="2" id="KW-1133">Transmembrane helix</keyword>
<keyword evidence="4" id="KW-1185">Reference proteome</keyword>
<reference evidence="4" key="1">
    <citation type="journal article" date="2019" name="Int. J. Syst. Evol. Microbiol.">
        <title>The Global Catalogue of Microorganisms (GCM) 10K type strain sequencing project: providing services to taxonomists for standard genome sequencing and annotation.</title>
        <authorList>
            <consortium name="The Broad Institute Genomics Platform"/>
            <consortium name="The Broad Institute Genome Sequencing Center for Infectious Disease"/>
            <person name="Wu L."/>
            <person name="Ma J."/>
        </authorList>
    </citation>
    <scope>NUCLEOTIDE SEQUENCE [LARGE SCALE GENOMIC DNA]</scope>
    <source>
        <strain evidence="4">JCM 18304</strain>
    </source>
</reference>
<evidence type="ECO:0000256" key="1">
    <source>
        <dbReference type="SAM" id="MobiDB-lite"/>
    </source>
</evidence>
<proteinExistence type="predicted"/>
<feature type="region of interest" description="Disordered" evidence="1">
    <location>
        <begin position="1"/>
        <end position="218"/>
    </location>
</feature>
<evidence type="ECO:0000313" key="4">
    <source>
        <dbReference type="Proteomes" id="UP001501570"/>
    </source>
</evidence>
<evidence type="ECO:0000313" key="3">
    <source>
        <dbReference type="EMBL" id="GAA5198021.1"/>
    </source>
</evidence>
<sequence>MSQPPYSYGPTNDPGQQQPVDPYQPSAAPTYPDPTYQDPNQQPAGGYPPAAGVPAGQPYPSQPFSGAPVQSQPYSAQPYSPGPSYAGQQPGYADPAQAGYPGQQPGYADPAQGGYPGQQPGYADPAQGGYPGQQPGYADPAQGGYPGQQPGYADPAQGGYPGQQPGYADPAQGGYLGQQPGYPGAPQGYPGAQPSYPGQQPGYPGAPQGYPGYPGYPAQPPKSNRTGLIVGIVAALVVVVVGGGIGAAFAFSHGHGGTSKAGGATHSGDLRDYLVTMPSAAQKCEDEEGTNEVLSLDQAAQLSDNADARKSELQKFGFKTGAARCWVNSDDSSVDIRLYQFGSSTDAKGFFDEDIDGTSSAYDAANKADVAGVPDAKSFATPDKDDQGFVQALEIGLNGDVVMVVVTNQHAPLSLDSANDLLKQEYQKL</sequence>
<evidence type="ECO:0000256" key="2">
    <source>
        <dbReference type="SAM" id="Phobius"/>
    </source>
</evidence>
<feature type="compositionally biased region" description="Polar residues" evidence="1">
    <location>
        <begin position="62"/>
        <end position="78"/>
    </location>
</feature>
<feature type="compositionally biased region" description="Low complexity" evidence="1">
    <location>
        <begin position="41"/>
        <end position="59"/>
    </location>
</feature>
<dbReference type="Proteomes" id="UP001501570">
    <property type="component" value="Unassembled WGS sequence"/>
</dbReference>
<feature type="compositionally biased region" description="Polar residues" evidence="1">
    <location>
        <begin position="1"/>
        <end position="19"/>
    </location>
</feature>
<keyword evidence="2" id="KW-0472">Membrane</keyword>
<name>A0ABP9SLD7_9ACTN</name>
<dbReference type="EMBL" id="BAABJQ010000031">
    <property type="protein sequence ID" value="GAA5198021.1"/>
    <property type="molecule type" value="Genomic_DNA"/>
</dbReference>